<dbReference type="InterPro" id="IPR003781">
    <property type="entry name" value="CoA-bd"/>
</dbReference>
<dbReference type="InterPro" id="IPR032875">
    <property type="entry name" value="Succ_CoA_lig_flav_dom"/>
</dbReference>
<dbReference type="InterPro" id="IPR051538">
    <property type="entry name" value="Acyl-CoA_Synth/Transferase"/>
</dbReference>
<dbReference type="Pfam" id="PF13607">
    <property type="entry name" value="Succ_CoA_lig"/>
    <property type="match status" value="1"/>
</dbReference>
<keyword evidence="3 5" id="KW-0067">ATP-binding</keyword>
<evidence type="ECO:0000256" key="4">
    <source>
        <dbReference type="ARBA" id="ARBA00060888"/>
    </source>
</evidence>
<dbReference type="RefSeq" id="WP_054536420.1">
    <property type="nucleotide sequence ID" value="NZ_LGKP01000035.1"/>
</dbReference>
<sequence>MLEEIFAPQSVAVVGASPDPSRLGHRVLKNVIDNGYQGRIYPIHPTAKAVLGQTAYPSVAAVPADVELAVLVIPPQHVLNVAEECGQKGVRGLVVITAGFKEVGGEGVKLEHQLVEIVQRYGMRMVGPNCLGVIDTVSHLNASFAALMPADGEIAFMSQSGAVCTAILDWSKEANIGFSRFVSLGNKSDVDEVALLQAWGNDPQNKVILAYLEGISDGPGFIQAAREVTKRMPVIAIKSGTTAAGTRAISSHTGSLAGSESAYESAFGQSGIVRARTMEQLFDFALVFAYQPLLAGPRVAIVTNAGGPGIIATDAIERDGLQMAEFSPATISHLQANLPPTANVYNPIDVIGDAKADRYRTGIEMALADPNVDAVLVLFTPQAGSEAEATVEAMAELSANQSKPIVASFMGAYSIKPALKLLNQHKIPNYEFPERAVAALAAMWQHRRWREQPALTYARFDVDKDHVRDLFAQVRAAGRVELGEIEAREVMAAYGMRLPDSRLARSPEEAAEIAKEIGFPVVMKISSPDILHKSDIGGVRVGITDPQAASDSYELIAYRARKFSPNARIWGVLVQEMARKGREVLVGVSRDPQFGALIGVGMGGIYVEVLKDVVFRLAPLSREEVREQLRAIRSFPLLQGVRGEQTADLEAVEDIVLRVSQLVSDFPEIVEMDINPLVVYNRGEGVIVLDARIILQG</sequence>
<dbReference type="EMBL" id="LGKP01000035">
    <property type="protein sequence ID" value="KPL81170.1"/>
    <property type="molecule type" value="Genomic_DNA"/>
</dbReference>
<gene>
    <name evidence="7" type="ORF">SE18_20955</name>
</gene>
<dbReference type="InterPro" id="IPR011761">
    <property type="entry name" value="ATP-grasp"/>
</dbReference>
<dbReference type="GO" id="GO:0046872">
    <property type="term" value="F:metal ion binding"/>
    <property type="evidence" value="ECO:0007669"/>
    <property type="project" value="InterPro"/>
</dbReference>
<dbReference type="FunFam" id="3.30.1490.20:FF:000020">
    <property type="entry name" value="Protein lysine acetyltransferase"/>
    <property type="match status" value="1"/>
</dbReference>
<dbReference type="GO" id="GO:0043758">
    <property type="term" value="F:acetate-CoA ligase (ADP-forming) activity"/>
    <property type="evidence" value="ECO:0007669"/>
    <property type="project" value="InterPro"/>
</dbReference>
<evidence type="ECO:0000256" key="5">
    <source>
        <dbReference type="PROSITE-ProRule" id="PRU00409"/>
    </source>
</evidence>
<dbReference type="Gene3D" id="3.40.50.261">
    <property type="entry name" value="Succinyl-CoA synthetase domains"/>
    <property type="match status" value="2"/>
</dbReference>
<protein>
    <submittedName>
        <fullName evidence="7">Acyl-CoA synthetase</fullName>
    </submittedName>
</protein>
<keyword evidence="2 5" id="KW-0547">Nucleotide-binding</keyword>
<dbReference type="InterPro" id="IPR036291">
    <property type="entry name" value="NAD(P)-bd_dom_sf"/>
</dbReference>
<reference evidence="7 8" key="1">
    <citation type="submission" date="2015-07" db="EMBL/GenBank/DDBJ databases">
        <title>Whole genome sequence of Herpetosiphon geysericola DSM 7119.</title>
        <authorList>
            <person name="Hemp J."/>
            <person name="Ward L.M."/>
            <person name="Pace L.A."/>
            <person name="Fischer W.W."/>
        </authorList>
    </citation>
    <scope>NUCLEOTIDE SEQUENCE [LARGE SCALE GENOMIC DNA]</scope>
    <source>
        <strain evidence="7 8">DSM 7119</strain>
    </source>
</reference>
<evidence type="ECO:0000259" key="6">
    <source>
        <dbReference type="PROSITE" id="PS50975"/>
    </source>
</evidence>
<dbReference type="NCBIfam" id="TIGR02717">
    <property type="entry name" value="AcCoA-syn-alpha"/>
    <property type="match status" value="1"/>
</dbReference>
<dbReference type="InterPro" id="IPR014089">
    <property type="entry name" value="AcCoA-synth-alpha"/>
</dbReference>
<dbReference type="Gene3D" id="3.30.1490.20">
    <property type="entry name" value="ATP-grasp fold, A domain"/>
    <property type="match status" value="1"/>
</dbReference>
<proteinExistence type="inferred from homology"/>
<dbReference type="InterPro" id="IPR043938">
    <property type="entry name" value="Ligase_CoA_dom"/>
</dbReference>
<dbReference type="OrthoDB" id="9807426at2"/>
<dbReference type="GO" id="GO:0005524">
    <property type="term" value="F:ATP binding"/>
    <property type="evidence" value="ECO:0007669"/>
    <property type="project" value="UniProtKB-UniRule"/>
</dbReference>
<accession>A0A0N8GPK7</accession>
<evidence type="ECO:0000313" key="7">
    <source>
        <dbReference type="EMBL" id="KPL81170.1"/>
    </source>
</evidence>
<feature type="domain" description="ATP-grasp" evidence="6">
    <location>
        <begin position="488"/>
        <end position="524"/>
    </location>
</feature>
<dbReference type="STRING" id="70996.SE18_20955"/>
<name>A0A0N8GPK7_9CHLR</name>
<dbReference type="SUPFAM" id="SSF51735">
    <property type="entry name" value="NAD(P)-binding Rossmann-fold domains"/>
    <property type="match status" value="1"/>
</dbReference>
<evidence type="ECO:0000256" key="1">
    <source>
        <dbReference type="ARBA" id="ARBA00022598"/>
    </source>
</evidence>
<dbReference type="InterPro" id="IPR016102">
    <property type="entry name" value="Succinyl-CoA_synth-like"/>
</dbReference>
<dbReference type="PATRIC" id="fig|70996.4.peg.2008"/>
<dbReference type="Proteomes" id="UP000050277">
    <property type="component" value="Unassembled WGS sequence"/>
</dbReference>
<keyword evidence="8" id="KW-1185">Reference proteome</keyword>
<comment type="similarity">
    <text evidence="4">In the N-terminal section; belongs to the acetate CoA ligase alpha subunit family.</text>
</comment>
<comment type="caution">
    <text evidence="7">The sequence shown here is derived from an EMBL/GenBank/DDBJ whole genome shotgun (WGS) entry which is preliminary data.</text>
</comment>
<dbReference type="Gene3D" id="3.30.470.20">
    <property type="entry name" value="ATP-grasp fold, B domain"/>
    <property type="match status" value="1"/>
</dbReference>
<evidence type="ECO:0000256" key="3">
    <source>
        <dbReference type="ARBA" id="ARBA00022840"/>
    </source>
</evidence>
<dbReference type="PANTHER" id="PTHR43334">
    <property type="entry name" value="ACETATE--COA LIGASE [ADP-FORMING]"/>
    <property type="match status" value="1"/>
</dbReference>
<dbReference type="PROSITE" id="PS50975">
    <property type="entry name" value="ATP_GRASP"/>
    <property type="match status" value="1"/>
</dbReference>
<dbReference type="Pfam" id="PF13380">
    <property type="entry name" value="CoA_binding_2"/>
    <property type="match status" value="1"/>
</dbReference>
<keyword evidence="1" id="KW-0436">Ligase</keyword>
<dbReference type="SMART" id="SM00881">
    <property type="entry name" value="CoA_binding"/>
    <property type="match status" value="1"/>
</dbReference>
<evidence type="ECO:0000313" key="8">
    <source>
        <dbReference type="Proteomes" id="UP000050277"/>
    </source>
</evidence>
<dbReference type="SUPFAM" id="SSF52210">
    <property type="entry name" value="Succinyl-CoA synthetase domains"/>
    <property type="match status" value="2"/>
</dbReference>
<dbReference type="Gene3D" id="3.40.50.720">
    <property type="entry name" value="NAD(P)-binding Rossmann-like Domain"/>
    <property type="match status" value="1"/>
</dbReference>
<organism evidence="7 8">
    <name type="scientific">Herpetosiphon geysericola</name>
    <dbReference type="NCBI Taxonomy" id="70996"/>
    <lineage>
        <taxon>Bacteria</taxon>
        <taxon>Bacillati</taxon>
        <taxon>Chloroflexota</taxon>
        <taxon>Chloroflexia</taxon>
        <taxon>Herpetosiphonales</taxon>
        <taxon>Herpetosiphonaceae</taxon>
        <taxon>Herpetosiphon</taxon>
    </lineage>
</organism>
<evidence type="ECO:0000256" key="2">
    <source>
        <dbReference type="ARBA" id="ARBA00022741"/>
    </source>
</evidence>
<dbReference type="PANTHER" id="PTHR43334:SF1">
    <property type="entry name" value="3-HYDROXYPROPIONATE--COA LIGASE [ADP-FORMING]"/>
    <property type="match status" value="1"/>
</dbReference>
<dbReference type="AlphaFoldDB" id="A0A0N8GPK7"/>
<dbReference type="SUPFAM" id="SSF56059">
    <property type="entry name" value="Glutathione synthetase ATP-binding domain-like"/>
    <property type="match status" value="1"/>
</dbReference>
<dbReference type="Pfam" id="PF13549">
    <property type="entry name" value="ATP-grasp_5"/>
    <property type="match status" value="1"/>
</dbReference>
<dbReference type="InterPro" id="IPR013815">
    <property type="entry name" value="ATP_grasp_subdomain_1"/>
</dbReference>
<dbReference type="Pfam" id="PF19045">
    <property type="entry name" value="Ligase_CoA_2"/>
    <property type="match status" value="1"/>
</dbReference>